<sequence>MKTVSTITHSFLSIIFPLLKFGSQFVRHRAFRLRKIDEKSPSSIQACKRYLVSASSLREGIEHLCKFRRNWLTVFVAFSNPEDYVDQFKA</sequence>
<gene>
    <name evidence="2" type="ORF">RB2654_22523</name>
</gene>
<keyword evidence="1" id="KW-0472">Membrane</keyword>
<comment type="caution">
    <text evidence="2">The sequence shown here is derived from an EMBL/GenBank/DDBJ whole genome shotgun (WGS) entry which is preliminary data.</text>
</comment>
<keyword evidence="3" id="KW-1185">Reference proteome</keyword>
<evidence type="ECO:0000256" key="1">
    <source>
        <dbReference type="SAM" id="Phobius"/>
    </source>
</evidence>
<keyword evidence="1" id="KW-0812">Transmembrane</keyword>
<dbReference type="HOGENOM" id="CLU_2437331_0_0_5"/>
<keyword evidence="1" id="KW-1133">Transmembrane helix</keyword>
<evidence type="ECO:0000313" key="3">
    <source>
        <dbReference type="Proteomes" id="UP000002931"/>
    </source>
</evidence>
<reference evidence="2 3" key="1">
    <citation type="journal article" date="2010" name="J. Bacteriol.">
        <title>Genome sequences of Pelagibaca bermudensis HTCC2601T and Maritimibacter alkaliphilus HTCC2654T, the type strains of two marine Roseobacter genera.</title>
        <authorList>
            <person name="Thrash J.C."/>
            <person name="Cho J.C."/>
            <person name="Ferriera S."/>
            <person name="Johnson J."/>
            <person name="Vergin K.L."/>
            <person name="Giovannoni S.J."/>
        </authorList>
    </citation>
    <scope>NUCLEOTIDE SEQUENCE [LARGE SCALE GENOMIC DNA]</scope>
    <source>
        <strain evidence="2 3">HTCC2654</strain>
    </source>
</reference>
<dbReference type="AlphaFoldDB" id="A3VJA3"/>
<organism evidence="2 3">
    <name type="scientific">Maritimibacter alkaliphilus HTCC2654</name>
    <dbReference type="NCBI Taxonomy" id="314271"/>
    <lineage>
        <taxon>Bacteria</taxon>
        <taxon>Pseudomonadati</taxon>
        <taxon>Pseudomonadota</taxon>
        <taxon>Alphaproteobacteria</taxon>
        <taxon>Rhodobacterales</taxon>
        <taxon>Roseobacteraceae</taxon>
        <taxon>Maritimibacter</taxon>
    </lineage>
</organism>
<name>A3VJA3_9RHOB</name>
<feature type="transmembrane region" description="Helical" evidence="1">
    <location>
        <begin position="6"/>
        <end position="26"/>
    </location>
</feature>
<dbReference type="Proteomes" id="UP000002931">
    <property type="component" value="Unassembled WGS sequence"/>
</dbReference>
<protein>
    <submittedName>
        <fullName evidence="2">Uncharacterized protein</fullName>
    </submittedName>
</protein>
<dbReference type="EMBL" id="AAMT01000013">
    <property type="protein sequence ID" value="EAQ11710.1"/>
    <property type="molecule type" value="Genomic_DNA"/>
</dbReference>
<proteinExistence type="predicted"/>
<accession>A3VJA3</accession>
<evidence type="ECO:0000313" key="2">
    <source>
        <dbReference type="EMBL" id="EAQ11710.1"/>
    </source>
</evidence>